<evidence type="ECO:0000313" key="7">
    <source>
        <dbReference type="Proteomes" id="UP001595904"/>
    </source>
</evidence>
<feature type="modified residue" description="4-aspartylphosphate" evidence="3">
    <location>
        <position position="57"/>
    </location>
</feature>
<evidence type="ECO:0000256" key="3">
    <source>
        <dbReference type="PROSITE-ProRule" id="PRU00169"/>
    </source>
</evidence>
<dbReference type="RefSeq" id="WP_380596429.1">
    <property type="nucleotide sequence ID" value="NZ_JBHSDU010000003.1"/>
</dbReference>
<feature type="domain" description="HTH luxR-type" evidence="4">
    <location>
        <begin position="144"/>
        <end position="209"/>
    </location>
</feature>
<keyword evidence="2" id="KW-0238">DNA-binding</keyword>
<dbReference type="Gene3D" id="3.40.50.2300">
    <property type="match status" value="1"/>
</dbReference>
<dbReference type="InterPro" id="IPR016032">
    <property type="entry name" value="Sig_transdc_resp-reg_C-effctor"/>
</dbReference>
<dbReference type="PROSITE" id="PS50110">
    <property type="entry name" value="RESPONSE_REGULATORY"/>
    <property type="match status" value="1"/>
</dbReference>
<dbReference type="SUPFAM" id="SSF46894">
    <property type="entry name" value="C-terminal effector domain of the bipartite response regulators"/>
    <property type="match status" value="1"/>
</dbReference>
<evidence type="ECO:0000259" key="4">
    <source>
        <dbReference type="PROSITE" id="PS50043"/>
    </source>
</evidence>
<dbReference type="InterPro" id="IPR000792">
    <property type="entry name" value="Tscrpt_reg_LuxR_C"/>
</dbReference>
<accession>A0ABV8SRR3</accession>
<dbReference type="Pfam" id="PF00196">
    <property type="entry name" value="GerE"/>
    <property type="match status" value="1"/>
</dbReference>
<gene>
    <name evidence="6" type="ORF">ACFPN2_09810</name>
</gene>
<dbReference type="InterPro" id="IPR058245">
    <property type="entry name" value="NreC/VraR/RcsB-like_REC"/>
</dbReference>
<evidence type="ECO:0000256" key="1">
    <source>
        <dbReference type="ARBA" id="ARBA00022553"/>
    </source>
</evidence>
<dbReference type="InterPro" id="IPR001789">
    <property type="entry name" value="Sig_transdc_resp-reg_receiver"/>
</dbReference>
<keyword evidence="1 3" id="KW-0597">Phosphoprotein</keyword>
<dbReference type="Pfam" id="PF00072">
    <property type="entry name" value="Response_reg"/>
    <property type="match status" value="1"/>
</dbReference>
<feature type="domain" description="Response regulatory" evidence="5">
    <location>
        <begin position="6"/>
        <end position="122"/>
    </location>
</feature>
<dbReference type="EMBL" id="JBHSDU010000003">
    <property type="protein sequence ID" value="MFC4309375.1"/>
    <property type="molecule type" value="Genomic_DNA"/>
</dbReference>
<dbReference type="PANTHER" id="PTHR43214">
    <property type="entry name" value="TWO-COMPONENT RESPONSE REGULATOR"/>
    <property type="match status" value="1"/>
</dbReference>
<protein>
    <submittedName>
        <fullName evidence="6">Response regulator</fullName>
    </submittedName>
</protein>
<name>A0ABV8SRR3_9GAMM</name>
<keyword evidence="7" id="KW-1185">Reference proteome</keyword>
<dbReference type="Proteomes" id="UP001595904">
    <property type="component" value="Unassembled WGS sequence"/>
</dbReference>
<evidence type="ECO:0000259" key="5">
    <source>
        <dbReference type="PROSITE" id="PS50110"/>
    </source>
</evidence>
<dbReference type="SMART" id="SM00448">
    <property type="entry name" value="REC"/>
    <property type="match status" value="1"/>
</dbReference>
<dbReference type="CDD" id="cd17535">
    <property type="entry name" value="REC_NarL-like"/>
    <property type="match status" value="1"/>
</dbReference>
<dbReference type="PRINTS" id="PR00038">
    <property type="entry name" value="HTHLUXR"/>
</dbReference>
<dbReference type="PROSITE" id="PS50043">
    <property type="entry name" value="HTH_LUXR_2"/>
    <property type="match status" value="1"/>
</dbReference>
<reference evidence="7" key="1">
    <citation type="journal article" date="2019" name="Int. J. Syst. Evol. Microbiol.">
        <title>The Global Catalogue of Microorganisms (GCM) 10K type strain sequencing project: providing services to taxonomists for standard genome sequencing and annotation.</title>
        <authorList>
            <consortium name="The Broad Institute Genomics Platform"/>
            <consortium name="The Broad Institute Genome Sequencing Center for Infectious Disease"/>
            <person name="Wu L."/>
            <person name="Ma J."/>
        </authorList>
    </citation>
    <scope>NUCLEOTIDE SEQUENCE [LARGE SCALE GENOMIC DNA]</scope>
    <source>
        <strain evidence="7">CGMCC 1.10759</strain>
    </source>
</reference>
<comment type="caution">
    <text evidence="6">The sequence shown here is derived from an EMBL/GenBank/DDBJ whole genome shotgun (WGS) entry which is preliminary data.</text>
</comment>
<dbReference type="PANTHER" id="PTHR43214:SF43">
    <property type="entry name" value="TWO-COMPONENT RESPONSE REGULATOR"/>
    <property type="match status" value="1"/>
</dbReference>
<dbReference type="SUPFAM" id="SSF52172">
    <property type="entry name" value="CheY-like"/>
    <property type="match status" value="1"/>
</dbReference>
<dbReference type="InterPro" id="IPR011006">
    <property type="entry name" value="CheY-like_superfamily"/>
</dbReference>
<proteinExistence type="predicted"/>
<evidence type="ECO:0000313" key="6">
    <source>
        <dbReference type="EMBL" id="MFC4309375.1"/>
    </source>
</evidence>
<dbReference type="CDD" id="cd06170">
    <property type="entry name" value="LuxR_C_like"/>
    <property type="match status" value="1"/>
</dbReference>
<dbReference type="InterPro" id="IPR039420">
    <property type="entry name" value="WalR-like"/>
</dbReference>
<evidence type="ECO:0000256" key="2">
    <source>
        <dbReference type="ARBA" id="ARBA00023125"/>
    </source>
</evidence>
<sequence>MTATIKLLLVDDHGIVREGLRALLDDGEEFVIVGEAGNGDEACDAVRRLQPDIVLMDLKMPGMAASDAIRVIRATSPTVKVIALTSYAEDGQVREIMAAGAAGYILKDVTKSDFVTALRTVAGGQTWLHPLAQRSLVEQLRNRQADPLALLTQRERSVLDLIARGMSNRQIGDELHLTEGTVKGYVSTILAKLKLEDRTQAALFAVQRGLGRR</sequence>
<dbReference type="SMART" id="SM00421">
    <property type="entry name" value="HTH_LUXR"/>
    <property type="match status" value="1"/>
</dbReference>
<organism evidence="6 7">
    <name type="scientific">Steroidobacter flavus</name>
    <dbReference type="NCBI Taxonomy" id="1842136"/>
    <lineage>
        <taxon>Bacteria</taxon>
        <taxon>Pseudomonadati</taxon>
        <taxon>Pseudomonadota</taxon>
        <taxon>Gammaproteobacteria</taxon>
        <taxon>Steroidobacterales</taxon>
        <taxon>Steroidobacteraceae</taxon>
        <taxon>Steroidobacter</taxon>
    </lineage>
</organism>